<dbReference type="InterPro" id="IPR039426">
    <property type="entry name" value="TonB-dep_rcpt-like"/>
</dbReference>
<evidence type="ECO:0000256" key="1">
    <source>
        <dbReference type="ARBA" id="ARBA00004571"/>
    </source>
</evidence>
<dbReference type="GO" id="GO:0015344">
    <property type="term" value="F:siderophore uptake transmembrane transporter activity"/>
    <property type="evidence" value="ECO:0007669"/>
    <property type="project" value="TreeGrafter"/>
</dbReference>
<dbReference type="PANTHER" id="PTHR30069">
    <property type="entry name" value="TONB-DEPENDENT OUTER MEMBRANE RECEPTOR"/>
    <property type="match status" value="1"/>
</dbReference>
<dbReference type="Gene3D" id="2.40.170.20">
    <property type="entry name" value="TonB-dependent receptor, beta-barrel domain"/>
    <property type="match status" value="1"/>
</dbReference>
<dbReference type="Proteomes" id="UP000199673">
    <property type="component" value="Unassembled WGS sequence"/>
</dbReference>
<evidence type="ECO:0000256" key="3">
    <source>
        <dbReference type="ARBA" id="ARBA00022452"/>
    </source>
</evidence>
<dbReference type="PROSITE" id="PS52016">
    <property type="entry name" value="TONB_DEPENDENT_REC_3"/>
    <property type="match status" value="1"/>
</dbReference>
<evidence type="ECO:0000256" key="4">
    <source>
        <dbReference type="ARBA" id="ARBA00022692"/>
    </source>
</evidence>
<evidence type="ECO:0000256" key="5">
    <source>
        <dbReference type="ARBA" id="ARBA00022729"/>
    </source>
</evidence>
<comment type="subcellular location">
    <subcellularLocation>
        <location evidence="1 8">Cell outer membrane</location>
        <topology evidence="1 8">Multi-pass membrane protein</topology>
    </subcellularLocation>
</comment>
<dbReference type="STRING" id="305507.SAMN04489724_4332"/>
<dbReference type="InterPro" id="IPR023997">
    <property type="entry name" value="TonB-dep_OMP_SusC/RagA_CS"/>
</dbReference>
<evidence type="ECO:0000256" key="8">
    <source>
        <dbReference type="PROSITE-ProRule" id="PRU01360"/>
    </source>
</evidence>
<dbReference type="AlphaFoldDB" id="A0A1I7DRA7"/>
<dbReference type="Pfam" id="PF13715">
    <property type="entry name" value="CarbopepD_reg_2"/>
    <property type="match status" value="1"/>
</dbReference>
<dbReference type="InterPro" id="IPR012910">
    <property type="entry name" value="Plug_dom"/>
</dbReference>
<comment type="similarity">
    <text evidence="8">Belongs to the TonB-dependent receptor family.</text>
</comment>
<keyword evidence="3 8" id="KW-1134">Transmembrane beta strand</keyword>
<gene>
    <name evidence="10" type="ORF">SAMN04489724_4332</name>
</gene>
<evidence type="ECO:0000256" key="7">
    <source>
        <dbReference type="ARBA" id="ARBA00023237"/>
    </source>
</evidence>
<dbReference type="InterPro" id="IPR023996">
    <property type="entry name" value="TonB-dep_OMP_SusC/RagA"/>
</dbReference>
<evidence type="ECO:0000256" key="2">
    <source>
        <dbReference type="ARBA" id="ARBA00022448"/>
    </source>
</evidence>
<keyword evidence="4 8" id="KW-0812">Transmembrane</keyword>
<keyword evidence="6 8" id="KW-0472">Membrane</keyword>
<dbReference type="InterPro" id="IPR036942">
    <property type="entry name" value="Beta-barrel_TonB_sf"/>
</dbReference>
<dbReference type="OrthoDB" id="9768177at2"/>
<protein>
    <submittedName>
        <fullName evidence="10">TonB-linked outer membrane protein, SusC/RagA family</fullName>
    </submittedName>
</protein>
<keyword evidence="11" id="KW-1185">Reference proteome</keyword>
<dbReference type="GO" id="GO:0044718">
    <property type="term" value="P:siderophore transmembrane transport"/>
    <property type="evidence" value="ECO:0007669"/>
    <property type="project" value="TreeGrafter"/>
</dbReference>
<dbReference type="EMBL" id="FPBF01000007">
    <property type="protein sequence ID" value="SFU14213.1"/>
    <property type="molecule type" value="Genomic_DNA"/>
</dbReference>
<dbReference type="NCBIfam" id="TIGR04056">
    <property type="entry name" value="OMP_RagA_SusC"/>
    <property type="match status" value="1"/>
</dbReference>
<dbReference type="SUPFAM" id="SSF49464">
    <property type="entry name" value="Carboxypeptidase regulatory domain-like"/>
    <property type="match status" value="1"/>
</dbReference>
<keyword evidence="2 8" id="KW-0813">Transport</keyword>
<sequence>MKKNRPLIRRELMQYYLAVVLTLIIPFIANAQTDPVQKKQISGKVLDVKQVPVPGVTVLLQGTTTGTVTDIDGSFQLLVPVEGAVLDFSFIGFKKQSILVGNQSEVTVTIEEDIAGLEEVVVIGYGTQKKESLTSAISNIGAEEIQTTTSSSLAQKLQGKVPGLQIRQNSGQPGEFNTSINIRGFGGAPLYVIDGIPRDGGSEFQRLNPDDIESISVLKDASAAIYGVRAANGVIIVTTKKGTAGVTKFNYNGTVGFQTPTGVPEMASASQWAQMRNDAALLGTGAPFYSEEILNNYINGAPGYESTNWYNETLKDKAWQYQQNLSASGGNESVNYFLSGGYYNEQGLLQSNDIKYKRYTLRSNITAKLSKNLETQVFIAGKIDKRSDPGENFFNIFKGTRTTLPIEQPFANGNPQYPSSVGSGQNPVALANRELTGYNETTDKNIQSSVSLNYKAPFLEGLAFKGLVAYDFTANLNKNLSKAYNLYNYDSNEDSYVVQKQRDGNANISNRSSDFNRITLQAQASYNTKINEDHNLGGVLVFEQQQTWSRWVSALRYYDFYTTDQINFAGLNNQQAGGLEEQTARVSFVGRFNYDFKDKYLVEFSFREDGSYRYHPDSRWGFFPVGSLGWRISDEGFMSGTTSWLSDLKIRGSYGIVGEDAGNPFQYVSGYTTTGGGGYEFIDGTYTVGAGSPSIVNEQLTWFTSEILDLGFNLGLWDGRFNMEFDVYQRNREGLLAYRNQSLPNTFGGNLPQENLNSDQVRGLDFMLGYRSEINGFRYGISGNFNYARTKNIYVERGEFLNSMDRWRNGNLDRNNDAVWGFQYQGQFANQEEILNAPIQNGSLGNIRELPGDFKYEDVNGDGIIDGNDMLPTFWNGTPKMFFGLTLNGSYKGFDFNFLFQGAAKYSVRFNEVYAEILAFKGSNTPAYFFDRWRKEDPYNADSEWITGTWPASRLIENVGMIYAESEVWRRDASYVRFKSAEVGYTVNSAVLNSIGLSSLRVFGNAHNIFTITDPFVKAFDPEKLEGLFNAGFTYPLQRSFNFGISANF</sequence>
<reference evidence="11" key="1">
    <citation type="submission" date="2016-10" db="EMBL/GenBank/DDBJ databases">
        <authorList>
            <person name="Varghese N."/>
            <person name="Submissions S."/>
        </authorList>
    </citation>
    <scope>NUCLEOTIDE SEQUENCE [LARGE SCALE GENOMIC DNA]</scope>
    <source>
        <strain evidence="11">DSM 23445</strain>
    </source>
</reference>
<accession>A0A1I7DRA7</accession>
<feature type="domain" description="TonB-dependent receptor plug" evidence="9">
    <location>
        <begin position="130"/>
        <end position="234"/>
    </location>
</feature>
<evidence type="ECO:0000313" key="11">
    <source>
        <dbReference type="Proteomes" id="UP000199673"/>
    </source>
</evidence>
<keyword evidence="5" id="KW-0732">Signal</keyword>
<evidence type="ECO:0000313" key="10">
    <source>
        <dbReference type="EMBL" id="SFU14213.1"/>
    </source>
</evidence>
<dbReference type="Pfam" id="PF07715">
    <property type="entry name" value="Plug"/>
    <property type="match status" value="1"/>
</dbReference>
<proteinExistence type="inferred from homology"/>
<dbReference type="InterPro" id="IPR008969">
    <property type="entry name" value="CarboxyPept-like_regulatory"/>
</dbReference>
<dbReference type="PANTHER" id="PTHR30069:SF29">
    <property type="entry name" value="HEMOGLOBIN AND HEMOGLOBIN-HAPTOGLOBIN-BINDING PROTEIN 1-RELATED"/>
    <property type="match status" value="1"/>
</dbReference>
<evidence type="ECO:0000259" key="9">
    <source>
        <dbReference type="Pfam" id="PF07715"/>
    </source>
</evidence>
<dbReference type="FunFam" id="2.170.130.10:FF:000003">
    <property type="entry name" value="SusC/RagA family TonB-linked outer membrane protein"/>
    <property type="match status" value="1"/>
</dbReference>
<organism evidence="10 11">
    <name type="scientific">Algoriphagus locisalis</name>
    <dbReference type="NCBI Taxonomy" id="305507"/>
    <lineage>
        <taxon>Bacteria</taxon>
        <taxon>Pseudomonadati</taxon>
        <taxon>Bacteroidota</taxon>
        <taxon>Cytophagia</taxon>
        <taxon>Cytophagales</taxon>
        <taxon>Cyclobacteriaceae</taxon>
        <taxon>Algoriphagus</taxon>
    </lineage>
</organism>
<name>A0A1I7DRA7_9BACT</name>
<dbReference type="GO" id="GO:0009279">
    <property type="term" value="C:cell outer membrane"/>
    <property type="evidence" value="ECO:0007669"/>
    <property type="project" value="UniProtKB-SubCell"/>
</dbReference>
<evidence type="ECO:0000256" key="6">
    <source>
        <dbReference type="ARBA" id="ARBA00023136"/>
    </source>
</evidence>
<dbReference type="Gene3D" id="2.60.40.1120">
    <property type="entry name" value="Carboxypeptidase-like, regulatory domain"/>
    <property type="match status" value="1"/>
</dbReference>
<dbReference type="RefSeq" id="WP_091697185.1">
    <property type="nucleotide sequence ID" value="NZ_FPBF01000007.1"/>
</dbReference>
<keyword evidence="7 8" id="KW-0998">Cell outer membrane</keyword>
<dbReference type="InterPro" id="IPR037066">
    <property type="entry name" value="Plug_dom_sf"/>
</dbReference>
<dbReference type="Gene3D" id="2.170.130.10">
    <property type="entry name" value="TonB-dependent receptor, plug domain"/>
    <property type="match status" value="1"/>
</dbReference>
<dbReference type="NCBIfam" id="TIGR04057">
    <property type="entry name" value="SusC_RagA_signa"/>
    <property type="match status" value="1"/>
</dbReference>
<dbReference type="SUPFAM" id="SSF56935">
    <property type="entry name" value="Porins"/>
    <property type="match status" value="1"/>
</dbReference>